<gene>
    <name evidence="1" type="ORF">MUN86_26405</name>
</gene>
<keyword evidence="2" id="KW-1185">Reference proteome</keyword>
<dbReference type="RefSeq" id="WP_245126790.1">
    <property type="nucleotide sequence ID" value="NZ_CP095064.1"/>
</dbReference>
<dbReference type="EMBL" id="CP095064">
    <property type="protein sequence ID" value="UOQ69038.1"/>
    <property type="molecule type" value="Genomic_DNA"/>
</dbReference>
<protein>
    <submittedName>
        <fullName evidence="1">Uncharacterized protein</fullName>
    </submittedName>
</protein>
<sequence>MALTLLERFNFNTDFIKIGAPNQFDRFIAPTSITIHNTTKADCSVKTLMHARYLKGPKAEQIDESCTTTQSRQVHFQGFLKQTLTYKTAIHPYNFFREPMGTVIKNLAIEVSAQAKNLKTILLEGRDVTNNKVFNGTKWLVNFDEFTTQDHDLDVYILMDGDPGSTATITVTGIGLKPASTSDKKAFGPNGYTYYMKEINTDADNRSF</sequence>
<organism evidence="1 2">
    <name type="scientific">Hymenobacter volaticus</name>
    <dbReference type="NCBI Taxonomy" id="2932254"/>
    <lineage>
        <taxon>Bacteria</taxon>
        <taxon>Pseudomonadati</taxon>
        <taxon>Bacteroidota</taxon>
        <taxon>Cytophagia</taxon>
        <taxon>Cytophagales</taxon>
        <taxon>Hymenobacteraceae</taxon>
        <taxon>Hymenobacter</taxon>
    </lineage>
</organism>
<evidence type="ECO:0000313" key="1">
    <source>
        <dbReference type="EMBL" id="UOQ69038.1"/>
    </source>
</evidence>
<keyword evidence="1" id="KW-0614">Plasmid</keyword>
<proteinExistence type="predicted"/>
<reference evidence="1" key="1">
    <citation type="submission" date="2022-04" db="EMBL/GenBank/DDBJ databases">
        <title>Hymenobacter sp. isolated from the air.</title>
        <authorList>
            <person name="Won M."/>
            <person name="Lee C.-M."/>
            <person name="Woen H.-Y."/>
            <person name="Kwon S.-W."/>
        </authorList>
    </citation>
    <scope>NUCLEOTIDE SEQUENCE</scope>
    <source>
        <strain evidence="1">5420S-77</strain>
        <plasmid evidence="1">unnamed3</plasmid>
    </source>
</reference>
<accession>A0ABY4GDT1</accession>
<name>A0ABY4GDT1_9BACT</name>
<geneLocation type="plasmid" evidence="1 2">
    <name>unnamed3</name>
</geneLocation>
<evidence type="ECO:0000313" key="2">
    <source>
        <dbReference type="Proteomes" id="UP000830401"/>
    </source>
</evidence>
<dbReference type="Proteomes" id="UP000830401">
    <property type="component" value="Plasmid unnamed3"/>
</dbReference>